<proteinExistence type="inferred from homology"/>
<evidence type="ECO:0000256" key="8">
    <source>
        <dbReference type="HAMAP-Rule" id="MF_03100"/>
    </source>
</evidence>
<sequence>MSHQEHSFYCCYLIQSKKTASSRSLYIGSTPNPIRRLRQHNGEIQGGAWKTRNGRPWIILCLVHGFPNKTSALQFEWIWQHPNISRHTKNKEESVKKTLSLNSSLVALQQIVSCNCWKRWPLEITFFSQQAFEKWNAISKGNTSVKFSMEEREIMDFYNKVSEVELIKFPSKNKVNRKSICDICLRGLHEGDSLLYCLYDDCDMTSHTTCLATHYLESEEHILPVMGRCILCLRNLQWSKLIKTIQNMKRDDNDIDNQTSSQE</sequence>
<comment type="caution">
    <text evidence="8">Lacks conserved residue(s) required for the propagation of feature annotation.</text>
</comment>
<reference evidence="10 11" key="1">
    <citation type="journal article" date="2023" name="G3 (Bethesda)">
        <title>A high-quality reference genome for the fission yeast Schizosaccharomyces osmophilus.</title>
        <authorList>
            <person name="Jia G.S."/>
            <person name="Zhang W.C."/>
            <person name="Liang Y."/>
            <person name="Liu X.H."/>
            <person name="Rhind N."/>
            <person name="Pidoux A."/>
            <person name="Brysch-Herzberg M."/>
            <person name="Du L.L."/>
        </authorList>
    </citation>
    <scope>NUCLEOTIDE SEQUENCE [LARGE SCALE GENOMIC DNA]</scope>
    <source>
        <strain evidence="10 11">CBS 15793</strain>
    </source>
</reference>
<keyword evidence="2 8" id="KW-0255">Endonuclease</keyword>
<keyword evidence="11" id="KW-1185">Reference proteome</keyword>
<evidence type="ECO:0000259" key="9">
    <source>
        <dbReference type="PROSITE" id="PS50164"/>
    </source>
</evidence>
<protein>
    <submittedName>
        <fullName evidence="10">Structure-specific endonuclease catalytic subunit Slx1</fullName>
    </submittedName>
</protein>
<gene>
    <name evidence="10" type="primary">slx1</name>
    <name evidence="10" type="ORF">SOMG_02023</name>
</gene>
<dbReference type="PANTHER" id="PTHR20208:SF13">
    <property type="entry name" value="STRUCTURE-SPECIFIC ENDONUCLEASE SUBUNIT SLX1"/>
    <property type="match status" value="1"/>
</dbReference>
<dbReference type="Proteomes" id="UP001212411">
    <property type="component" value="Chromosome 1"/>
</dbReference>
<evidence type="ECO:0000256" key="6">
    <source>
        <dbReference type="ARBA" id="ARBA00023204"/>
    </source>
</evidence>
<name>A0AAE9W6S7_9SCHI</name>
<dbReference type="InterPro" id="IPR035901">
    <property type="entry name" value="GIY-YIG_endonuc_sf"/>
</dbReference>
<dbReference type="GO" id="GO:0006310">
    <property type="term" value="P:DNA recombination"/>
    <property type="evidence" value="ECO:0007669"/>
    <property type="project" value="UniProtKB-UniRule"/>
</dbReference>
<dbReference type="Gene3D" id="3.40.1440.10">
    <property type="entry name" value="GIY-YIG endonuclease"/>
    <property type="match status" value="1"/>
</dbReference>
<dbReference type="InterPro" id="IPR013083">
    <property type="entry name" value="Znf_RING/FYVE/PHD"/>
</dbReference>
<dbReference type="HAMAP" id="MF_03100">
    <property type="entry name" value="Endonuc_su_Slx1"/>
    <property type="match status" value="1"/>
</dbReference>
<dbReference type="Gene3D" id="3.30.40.10">
    <property type="entry name" value="Zinc/RING finger domain, C3HC4 (zinc finger)"/>
    <property type="match status" value="1"/>
</dbReference>
<dbReference type="InterPro" id="IPR027520">
    <property type="entry name" value="Slx1"/>
</dbReference>
<comment type="function">
    <text evidence="8">Catalytic subunit of the SLX1-SLX4 structure-specific endonuclease that resolves DNA secondary structures generated during DNA repair and recombination. Has endonuclease activity towards branched DNA substrates, introducing single-strand cuts in duplex DNA close to junctions with ss-DNA.</text>
</comment>
<dbReference type="GeneID" id="80875505"/>
<evidence type="ECO:0000256" key="1">
    <source>
        <dbReference type="ARBA" id="ARBA00022722"/>
    </source>
</evidence>
<evidence type="ECO:0000256" key="4">
    <source>
        <dbReference type="ARBA" id="ARBA00022801"/>
    </source>
</evidence>
<keyword evidence="4 8" id="KW-0378">Hydrolase</keyword>
<dbReference type="GO" id="GO:0006281">
    <property type="term" value="P:DNA repair"/>
    <property type="evidence" value="ECO:0007669"/>
    <property type="project" value="UniProtKB-UniRule"/>
</dbReference>
<dbReference type="KEGG" id="som:SOMG_02023"/>
<dbReference type="EMBL" id="CP115611">
    <property type="protein sequence ID" value="WBW71032.1"/>
    <property type="molecule type" value="Genomic_DNA"/>
</dbReference>
<evidence type="ECO:0000256" key="7">
    <source>
        <dbReference type="ARBA" id="ARBA00023242"/>
    </source>
</evidence>
<organism evidence="10 11">
    <name type="scientific">Schizosaccharomyces osmophilus</name>
    <dbReference type="NCBI Taxonomy" id="2545709"/>
    <lineage>
        <taxon>Eukaryota</taxon>
        <taxon>Fungi</taxon>
        <taxon>Dikarya</taxon>
        <taxon>Ascomycota</taxon>
        <taxon>Taphrinomycotina</taxon>
        <taxon>Schizosaccharomycetes</taxon>
        <taxon>Schizosaccharomycetales</taxon>
        <taxon>Schizosaccharomycetaceae</taxon>
        <taxon>Schizosaccharomyces</taxon>
    </lineage>
</organism>
<dbReference type="RefSeq" id="XP_056035275.1">
    <property type="nucleotide sequence ID" value="XM_056180816.1"/>
</dbReference>
<evidence type="ECO:0000256" key="5">
    <source>
        <dbReference type="ARBA" id="ARBA00023172"/>
    </source>
</evidence>
<keyword evidence="5 8" id="KW-0233">DNA recombination</keyword>
<comment type="cofactor">
    <cofactor evidence="8">
        <name>a divalent metal cation</name>
        <dbReference type="ChEBI" id="CHEBI:60240"/>
    </cofactor>
</comment>
<keyword evidence="3 8" id="KW-0227">DNA damage</keyword>
<evidence type="ECO:0000256" key="2">
    <source>
        <dbReference type="ARBA" id="ARBA00022759"/>
    </source>
</evidence>
<evidence type="ECO:0000313" key="10">
    <source>
        <dbReference type="EMBL" id="WBW71032.1"/>
    </source>
</evidence>
<keyword evidence="1 8" id="KW-0540">Nuclease</keyword>
<accession>A0AAE9W6S7</accession>
<comment type="subcellular location">
    <subcellularLocation>
        <location evidence="8">Nucleus</location>
    </subcellularLocation>
</comment>
<dbReference type="AlphaFoldDB" id="A0AAE9W6S7"/>
<dbReference type="InterPro" id="IPR000305">
    <property type="entry name" value="GIY-YIG_endonuc"/>
</dbReference>
<evidence type="ECO:0000256" key="3">
    <source>
        <dbReference type="ARBA" id="ARBA00022763"/>
    </source>
</evidence>
<dbReference type="InterPro" id="IPR050381">
    <property type="entry name" value="SLX1_endonuclease"/>
</dbReference>
<dbReference type="PANTHER" id="PTHR20208">
    <property type="entry name" value="STRUCTURE-SPECIFIC ENDONUCLEASE SUBUNIT SLX1"/>
    <property type="match status" value="1"/>
</dbReference>
<comment type="similarity">
    <text evidence="8">Belongs to the SLX1 family.</text>
</comment>
<dbReference type="PROSITE" id="PS50164">
    <property type="entry name" value="GIY_YIG"/>
    <property type="match status" value="1"/>
</dbReference>
<dbReference type="CDD" id="cd10455">
    <property type="entry name" value="GIY-YIG_SLX1"/>
    <property type="match status" value="1"/>
</dbReference>
<keyword evidence="7 8" id="KW-0539">Nucleus</keyword>
<comment type="subunit">
    <text evidence="8">Forms a heterodimer with SLX4.</text>
</comment>
<dbReference type="Pfam" id="PF01541">
    <property type="entry name" value="GIY-YIG"/>
    <property type="match status" value="1"/>
</dbReference>
<evidence type="ECO:0000313" key="11">
    <source>
        <dbReference type="Proteomes" id="UP001212411"/>
    </source>
</evidence>
<dbReference type="SUPFAM" id="SSF82771">
    <property type="entry name" value="GIY-YIG endonuclease"/>
    <property type="match status" value="1"/>
</dbReference>
<feature type="domain" description="GIY-YIG" evidence="9">
    <location>
        <begin position="7"/>
        <end position="91"/>
    </location>
</feature>
<keyword evidence="6 8" id="KW-0234">DNA repair</keyword>
<dbReference type="GO" id="GO:0033557">
    <property type="term" value="C:Slx1-Slx4 complex"/>
    <property type="evidence" value="ECO:0007669"/>
    <property type="project" value="UniProtKB-UniRule"/>
</dbReference>
<dbReference type="InterPro" id="IPR048749">
    <property type="entry name" value="SLX1_C"/>
</dbReference>
<dbReference type="GO" id="GO:0017108">
    <property type="term" value="F:5'-flap endonuclease activity"/>
    <property type="evidence" value="ECO:0007669"/>
    <property type="project" value="InterPro"/>
</dbReference>
<dbReference type="Pfam" id="PF21202">
    <property type="entry name" value="SLX1_C"/>
    <property type="match status" value="1"/>
</dbReference>